<keyword evidence="5" id="KW-1185">Reference proteome</keyword>
<reference evidence="5" key="1">
    <citation type="journal article" date="2018" name="Gigascience">
        <title>Genome assembly of the Pink Ipe (Handroanthus impetiginosus, Bignoniaceae), a highly valued, ecologically keystone Neotropical timber forest tree.</title>
        <authorList>
            <person name="Silva-Junior O.B."/>
            <person name="Grattapaglia D."/>
            <person name="Novaes E."/>
            <person name="Collevatti R.G."/>
        </authorList>
    </citation>
    <scope>NUCLEOTIDE SEQUENCE [LARGE SCALE GENOMIC DNA]</scope>
    <source>
        <strain evidence="5">cv. UFG-1</strain>
    </source>
</reference>
<feature type="domain" description="RING-type" evidence="3">
    <location>
        <begin position="91"/>
        <end position="133"/>
    </location>
</feature>
<keyword evidence="1" id="KW-0479">Metal-binding</keyword>
<dbReference type="STRING" id="429701.A0A2G9I3N0"/>
<keyword evidence="1" id="KW-0862">Zinc</keyword>
<keyword evidence="1" id="KW-0863">Zinc-finger</keyword>
<dbReference type="InterPro" id="IPR013083">
    <property type="entry name" value="Znf_RING/FYVE/PHD"/>
</dbReference>
<keyword evidence="2" id="KW-0812">Transmembrane</keyword>
<dbReference type="AlphaFoldDB" id="A0A2G9I3N0"/>
<keyword evidence="2" id="KW-0472">Membrane</keyword>
<evidence type="ECO:0000313" key="4">
    <source>
        <dbReference type="EMBL" id="PIN24378.1"/>
    </source>
</evidence>
<organism evidence="4 5">
    <name type="scientific">Handroanthus impetiginosus</name>
    <dbReference type="NCBI Taxonomy" id="429701"/>
    <lineage>
        <taxon>Eukaryota</taxon>
        <taxon>Viridiplantae</taxon>
        <taxon>Streptophyta</taxon>
        <taxon>Embryophyta</taxon>
        <taxon>Tracheophyta</taxon>
        <taxon>Spermatophyta</taxon>
        <taxon>Magnoliopsida</taxon>
        <taxon>eudicotyledons</taxon>
        <taxon>Gunneridae</taxon>
        <taxon>Pentapetalae</taxon>
        <taxon>asterids</taxon>
        <taxon>lamiids</taxon>
        <taxon>Lamiales</taxon>
        <taxon>Bignoniaceae</taxon>
        <taxon>Crescentiina</taxon>
        <taxon>Tabebuia alliance</taxon>
        <taxon>Handroanthus</taxon>
    </lineage>
</organism>
<comment type="caution">
    <text evidence="4">The sequence shown here is derived from an EMBL/GenBank/DDBJ whole genome shotgun (WGS) entry which is preliminary data.</text>
</comment>
<keyword evidence="2" id="KW-1133">Transmembrane helix</keyword>
<dbReference type="PROSITE" id="PS50089">
    <property type="entry name" value="ZF_RING_2"/>
    <property type="match status" value="1"/>
</dbReference>
<proteinExistence type="predicted"/>
<dbReference type="PANTHER" id="PTHR45676:SF178">
    <property type="entry name" value="RING-TYPE E3 UBIQUITIN TRANSFERASE"/>
    <property type="match status" value="1"/>
</dbReference>
<name>A0A2G9I3N0_9LAMI</name>
<dbReference type="GO" id="GO:0008270">
    <property type="term" value="F:zinc ion binding"/>
    <property type="evidence" value="ECO:0007669"/>
    <property type="project" value="UniProtKB-KW"/>
</dbReference>
<accession>A0A2G9I3N0</accession>
<dbReference type="GO" id="GO:0016567">
    <property type="term" value="P:protein ubiquitination"/>
    <property type="evidence" value="ECO:0007669"/>
    <property type="project" value="TreeGrafter"/>
</dbReference>
<dbReference type="EMBL" id="NKXS01000421">
    <property type="protein sequence ID" value="PIN24378.1"/>
    <property type="molecule type" value="Genomic_DNA"/>
</dbReference>
<evidence type="ECO:0000313" key="5">
    <source>
        <dbReference type="Proteomes" id="UP000231279"/>
    </source>
</evidence>
<evidence type="ECO:0000256" key="2">
    <source>
        <dbReference type="SAM" id="Phobius"/>
    </source>
</evidence>
<dbReference type="OrthoDB" id="913018at2759"/>
<gene>
    <name evidence="4" type="ORF">CDL12_02911</name>
</gene>
<dbReference type="SMART" id="SM00184">
    <property type="entry name" value="RING"/>
    <property type="match status" value="1"/>
</dbReference>
<dbReference type="Proteomes" id="UP000231279">
    <property type="component" value="Unassembled WGS sequence"/>
</dbReference>
<dbReference type="SUPFAM" id="SSF57850">
    <property type="entry name" value="RING/U-box"/>
    <property type="match status" value="1"/>
</dbReference>
<feature type="transmembrane region" description="Helical" evidence="2">
    <location>
        <begin position="6"/>
        <end position="30"/>
    </location>
</feature>
<evidence type="ECO:0000259" key="3">
    <source>
        <dbReference type="PROSITE" id="PS50089"/>
    </source>
</evidence>
<dbReference type="InterPro" id="IPR001841">
    <property type="entry name" value="Znf_RING"/>
</dbReference>
<dbReference type="Pfam" id="PF13639">
    <property type="entry name" value="zf-RING_2"/>
    <property type="match status" value="1"/>
</dbReference>
<protein>
    <recommendedName>
        <fullName evidence="3">RING-type domain-containing protein</fullName>
    </recommendedName>
</protein>
<evidence type="ECO:0000256" key="1">
    <source>
        <dbReference type="PROSITE-ProRule" id="PRU00175"/>
    </source>
</evidence>
<dbReference type="Gene3D" id="3.30.40.10">
    <property type="entry name" value="Zinc/RING finger domain, C3HC4 (zinc finger)"/>
    <property type="match status" value="1"/>
</dbReference>
<dbReference type="PANTHER" id="PTHR45676">
    <property type="entry name" value="RING-H2 FINGER PROTEIN ATL51-RELATED"/>
    <property type="match status" value="1"/>
</dbReference>
<sequence>MSPTDFANAYWTILIFLSFMAWLLLAFFLVKFFMLISRHEDPDELIFRHSQSVGPISDNDSRRRQRRMSCNDEIVLDTYRQENSEEVGGGCTICLEAYKDGEIRAAIATCNHRFHAVCVKVWLVENDTCPLCRSNIV</sequence>